<dbReference type="AlphaFoldDB" id="A0ABD2QHA5"/>
<accession>A0ABD2QHA5</accession>
<reference evidence="1 2" key="1">
    <citation type="submission" date="2024-11" db="EMBL/GenBank/DDBJ databases">
        <title>Adaptive evolution of stress response genes in parasites aligns with host niche diversity.</title>
        <authorList>
            <person name="Hahn C."/>
            <person name="Resl P."/>
        </authorList>
    </citation>
    <scope>NUCLEOTIDE SEQUENCE [LARGE SCALE GENOMIC DNA]</scope>
    <source>
        <strain evidence="1">EGGRZ-B1_66</strain>
        <tissue evidence="1">Body</tissue>
    </source>
</reference>
<evidence type="ECO:0000313" key="2">
    <source>
        <dbReference type="Proteomes" id="UP001626550"/>
    </source>
</evidence>
<comment type="caution">
    <text evidence="1">The sequence shown here is derived from an EMBL/GenBank/DDBJ whole genome shotgun (WGS) entry which is preliminary data.</text>
</comment>
<evidence type="ECO:0000313" key="1">
    <source>
        <dbReference type="EMBL" id="KAL3318577.1"/>
    </source>
</evidence>
<dbReference type="Proteomes" id="UP001626550">
    <property type="component" value="Unassembled WGS sequence"/>
</dbReference>
<proteinExistence type="predicted"/>
<name>A0ABD2QHA5_9PLAT</name>
<protein>
    <submittedName>
        <fullName evidence="1">Uncharacterized protein</fullName>
    </submittedName>
</protein>
<dbReference type="EMBL" id="JBJKFK010000228">
    <property type="protein sequence ID" value="KAL3318577.1"/>
    <property type="molecule type" value="Genomic_DNA"/>
</dbReference>
<gene>
    <name evidence="1" type="ORF">Ciccas_002763</name>
</gene>
<organism evidence="1 2">
    <name type="scientific">Cichlidogyrus casuarinus</name>
    <dbReference type="NCBI Taxonomy" id="1844966"/>
    <lineage>
        <taxon>Eukaryota</taxon>
        <taxon>Metazoa</taxon>
        <taxon>Spiralia</taxon>
        <taxon>Lophotrochozoa</taxon>
        <taxon>Platyhelminthes</taxon>
        <taxon>Monogenea</taxon>
        <taxon>Monopisthocotylea</taxon>
        <taxon>Dactylogyridea</taxon>
        <taxon>Ancyrocephalidae</taxon>
        <taxon>Cichlidogyrus</taxon>
    </lineage>
</organism>
<sequence>MRDLFTEFLDGKSPKATELLLTRHDDDIPETEYEVDLPYFEDAVNWVRRFEDSTGFDYNQAGHHAMLAQGFSHETILRKIARTTFFGIPAFKGHIPRPMRRKLDINAITTPYFIPYLKAFAINSRRDYQKHEFFQAKSLPKAPFNYKLKSFMDELRQSHGTNECLFKTIELDESGNLKRDISGVMKSKRIFVADLKTKEESSRWVHNWEKYSQFDFIRCEQENSDTNLIDKFCCCLKSCTSFILFMRRKPIKLENMQHMNKTALIVVSSAHDHSVQRISRLRKKFLLDRFSSGYGPHRAYYHWIWHNASRISSLDDIINPTPAGPVCSHSVPCYLYHQWRENNSMIASDSHKKKQR</sequence>
<keyword evidence="2" id="KW-1185">Reference proteome</keyword>